<sequence length="728" mass="81772">MESKLKTVALAYHDRGFSVIPLGLKSKIPFLPKWQWYCTTRSTRKEIEAWWTENPNANIGIACGPANGKFLFVVDQDVLKDANKKPILNGDGSFKQRGDIGGCPATVCQTTGSGGKQMFYWAPEGYIVQNHVGIRPLIDIRGMNGQVVVPPSIHPNGKLYAWDIEEIDPLNITEFPKVALDAFLGSQDKTGQKKWEKAISGVTQGSRNDTAASVAGKTLRDLTPQLWEPIGWAGFVNWNKENNPPLPHDELRGVWDSIKSRRLGGLLTENSEDFKKLYGENDTRKIGEYKIAKFLADHHHIKTTDEKIREIYFYKDGIYTLGANIIGAEIQKILEELCSNNGKKEIIEKIKDFTLTERSSFSVNEHLINLENGVYDLRRGELLSHSPENLFLTKIPVRYDQSADCPKIKSFLADILDPESIKVIQEWAGYILYRRYFIKKAIIFVGEPNTGKTTLITLLTKFAGEANVSGVSLQRISSDKFAVAQMYAKHLNFYDDLSARDIKDNGMFKIAVGGGNITGEYKFGNQFTFHNYAKLTFACNKIPSVADTTDEAYFLRWIVVSFNVQVETQNKFLIDEITTDEELSGFLNFALEGLQRVLKAQSISYDKDPDDIKIEMLKSGSSIGNFVYDCIEAGGPDDWISKDEMYDAFVSYAHQKGLPVTSLNNFGRKFPRHADYASDGKKSIYDALAMKSSLATGWRNIRFKAGHEADQGNQGSFEDAIDTDEETI</sequence>
<dbReference type="InterPro" id="IPR014820">
    <property type="entry name" value="PriCT_1"/>
</dbReference>
<dbReference type="Proteomes" id="UP000178534">
    <property type="component" value="Unassembled WGS sequence"/>
</dbReference>
<protein>
    <recommendedName>
        <fullName evidence="5">SF3 helicase domain-containing protein</fullName>
    </recommendedName>
</protein>
<dbReference type="SUPFAM" id="SSF56747">
    <property type="entry name" value="Prim-pol domain"/>
    <property type="match status" value="1"/>
</dbReference>
<dbReference type="InterPro" id="IPR027417">
    <property type="entry name" value="P-loop_NTPase"/>
</dbReference>
<dbReference type="InterPro" id="IPR045455">
    <property type="entry name" value="NrS-1_pol-like_helicase"/>
</dbReference>
<dbReference type="NCBIfam" id="TIGR01613">
    <property type="entry name" value="primase_Cterm"/>
    <property type="match status" value="1"/>
</dbReference>
<dbReference type="InterPro" id="IPR014818">
    <property type="entry name" value="Phage/plasmid_primase_P4_C"/>
</dbReference>
<accession>A0A1G2DLJ4</accession>
<dbReference type="InterPro" id="IPR014015">
    <property type="entry name" value="Helicase_SF3_DNA-vir"/>
</dbReference>
<evidence type="ECO:0000256" key="3">
    <source>
        <dbReference type="ARBA" id="ARBA00022840"/>
    </source>
</evidence>
<keyword evidence="2" id="KW-0378">Hydrolase</keyword>
<name>A0A1G2DLJ4_9BACT</name>
<feature type="region of interest" description="Disordered" evidence="4">
    <location>
        <begin position="709"/>
        <end position="728"/>
    </location>
</feature>
<dbReference type="STRING" id="1798665.A2942_02845"/>
<dbReference type="InterPro" id="IPR051620">
    <property type="entry name" value="ORF904-like_C"/>
</dbReference>
<dbReference type="Pfam" id="PF08706">
    <property type="entry name" value="D5_N"/>
    <property type="match status" value="1"/>
</dbReference>
<dbReference type="Gene3D" id="3.30.720.160">
    <property type="entry name" value="Bifunctional DNA primase/polymerase, N-terminal"/>
    <property type="match status" value="1"/>
</dbReference>
<dbReference type="GO" id="GO:0005524">
    <property type="term" value="F:ATP binding"/>
    <property type="evidence" value="ECO:0007669"/>
    <property type="project" value="UniProtKB-KW"/>
</dbReference>
<dbReference type="PANTHER" id="PTHR35372:SF2">
    <property type="entry name" value="SF3 HELICASE DOMAIN-CONTAINING PROTEIN"/>
    <property type="match status" value="1"/>
</dbReference>
<comment type="caution">
    <text evidence="6">The sequence shown here is derived from an EMBL/GenBank/DDBJ whole genome shotgun (WGS) entry which is preliminary data.</text>
</comment>
<evidence type="ECO:0000313" key="7">
    <source>
        <dbReference type="Proteomes" id="UP000178534"/>
    </source>
</evidence>
<dbReference type="Pfam" id="PF08708">
    <property type="entry name" value="PriCT_1"/>
    <property type="match status" value="1"/>
</dbReference>
<dbReference type="Gene3D" id="3.40.50.300">
    <property type="entry name" value="P-loop containing nucleotide triphosphate hydrolases"/>
    <property type="match status" value="1"/>
</dbReference>
<evidence type="ECO:0000256" key="2">
    <source>
        <dbReference type="ARBA" id="ARBA00022801"/>
    </source>
</evidence>
<keyword evidence="1" id="KW-0547">Nucleotide-binding</keyword>
<keyword evidence="3" id="KW-0067">ATP-binding</keyword>
<dbReference type="Pfam" id="PF09250">
    <property type="entry name" value="Prim-Pol"/>
    <property type="match status" value="1"/>
</dbReference>
<evidence type="ECO:0000259" key="5">
    <source>
        <dbReference type="PROSITE" id="PS51206"/>
    </source>
</evidence>
<dbReference type="SMART" id="SM00885">
    <property type="entry name" value="D5_N"/>
    <property type="match status" value="1"/>
</dbReference>
<dbReference type="Pfam" id="PF19263">
    <property type="entry name" value="DUF5906"/>
    <property type="match status" value="1"/>
</dbReference>
<dbReference type="GO" id="GO:0016787">
    <property type="term" value="F:hydrolase activity"/>
    <property type="evidence" value="ECO:0007669"/>
    <property type="project" value="UniProtKB-KW"/>
</dbReference>
<proteinExistence type="predicted"/>
<evidence type="ECO:0000256" key="4">
    <source>
        <dbReference type="SAM" id="MobiDB-lite"/>
    </source>
</evidence>
<dbReference type="InterPro" id="IPR015330">
    <property type="entry name" value="DNA_primase/pol_bifunc_N"/>
</dbReference>
<evidence type="ECO:0000256" key="1">
    <source>
        <dbReference type="ARBA" id="ARBA00022741"/>
    </source>
</evidence>
<dbReference type="EMBL" id="MHLP01000002">
    <property type="protein sequence ID" value="OGZ13851.1"/>
    <property type="molecule type" value="Genomic_DNA"/>
</dbReference>
<dbReference type="PANTHER" id="PTHR35372">
    <property type="entry name" value="ATP BINDING PROTEIN-RELATED"/>
    <property type="match status" value="1"/>
</dbReference>
<organism evidence="6 7">
    <name type="scientific">Candidatus Lloydbacteria bacterium RIFCSPLOWO2_01_FULL_50_20</name>
    <dbReference type="NCBI Taxonomy" id="1798665"/>
    <lineage>
        <taxon>Bacteria</taxon>
        <taxon>Candidatus Lloydiibacteriota</taxon>
    </lineage>
</organism>
<dbReference type="InterPro" id="IPR006500">
    <property type="entry name" value="Helicase_put_C_phage/plasmid"/>
</dbReference>
<dbReference type="AlphaFoldDB" id="A0A1G2DLJ4"/>
<feature type="compositionally biased region" description="Acidic residues" evidence="4">
    <location>
        <begin position="719"/>
        <end position="728"/>
    </location>
</feature>
<evidence type="ECO:0000313" key="6">
    <source>
        <dbReference type="EMBL" id="OGZ13851.1"/>
    </source>
</evidence>
<feature type="domain" description="SF3 helicase" evidence="5">
    <location>
        <begin position="419"/>
        <end position="581"/>
    </location>
</feature>
<dbReference type="SUPFAM" id="SSF52540">
    <property type="entry name" value="P-loop containing nucleoside triphosphate hydrolases"/>
    <property type="match status" value="1"/>
</dbReference>
<reference evidence="6 7" key="1">
    <citation type="journal article" date="2016" name="Nat. Commun.">
        <title>Thousands of microbial genomes shed light on interconnected biogeochemical processes in an aquifer system.</title>
        <authorList>
            <person name="Anantharaman K."/>
            <person name="Brown C.T."/>
            <person name="Hug L.A."/>
            <person name="Sharon I."/>
            <person name="Castelle C.J."/>
            <person name="Probst A.J."/>
            <person name="Thomas B.C."/>
            <person name="Singh A."/>
            <person name="Wilkins M.J."/>
            <person name="Karaoz U."/>
            <person name="Brodie E.L."/>
            <person name="Williams K.H."/>
            <person name="Hubbard S.S."/>
            <person name="Banfield J.F."/>
        </authorList>
    </citation>
    <scope>NUCLEOTIDE SEQUENCE [LARGE SCALE GENOMIC DNA]</scope>
</reference>
<dbReference type="PROSITE" id="PS51206">
    <property type="entry name" value="SF3_HELICASE_1"/>
    <property type="match status" value="1"/>
</dbReference>
<gene>
    <name evidence="6" type="ORF">A2942_02845</name>
</gene>
<dbReference type="SMART" id="SM00943">
    <property type="entry name" value="Prim-Pol"/>
    <property type="match status" value="1"/>
</dbReference>
<dbReference type="CDD" id="cd04859">
    <property type="entry name" value="Prim_Pol"/>
    <property type="match status" value="1"/>
</dbReference>